<dbReference type="CDD" id="cd00377">
    <property type="entry name" value="ICL_PEPM"/>
    <property type="match status" value="1"/>
</dbReference>
<dbReference type="PIRSF" id="PIRSF001362">
    <property type="entry name" value="Isocit_lyase"/>
    <property type="match status" value="1"/>
</dbReference>
<dbReference type="PANTHER" id="PTHR21631:SF3">
    <property type="entry name" value="BIFUNCTIONAL GLYOXYLATE CYCLE PROTEIN"/>
    <property type="match status" value="1"/>
</dbReference>
<dbReference type="InterPro" id="IPR006254">
    <property type="entry name" value="Isocitrate_lyase"/>
</dbReference>
<dbReference type="NCBIfam" id="NF011645">
    <property type="entry name" value="PRK15063.1"/>
    <property type="match status" value="1"/>
</dbReference>
<keyword evidence="4" id="KW-0816">Tricarboxylic acid cycle</keyword>
<evidence type="ECO:0000256" key="5">
    <source>
        <dbReference type="ARBA" id="ARBA00023239"/>
    </source>
</evidence>
<dbReference type="SUPFAM" id="SSF51621">
    <property type="entry name" value="Phosphoenolpyruvate/pyruvate domain"/>
    <property type="match status" value="1"/>
</dbReference>
<protein>
    <recommendedName>
        <fullName evidence="2">isocitrate lyase</fullName>
        <ecNumber evidence="2">4.1.3.1</ecNumber>
    </recommendedName>
</protein>
<dbReference type="Pfam" id="PF00463">
    <property type="entry name" value="ICL"/>
    <property type="match status" value="2"/>
</dbReference>
<comment type="pathway">
    <text evidence="1">Carbohydrate metabolism; glyoxylate cycle; (S)-malate from isocitrate: step 1/2.</text>
</comment>
<dbReference type="InterPro" id="IPR039556">
    <property type="entry name" value="ICL/PEPM"/>
</dbReference>
<dbReference type="Gene3D" id="3.20.20.60">
    <property type="entry name" value="Phosphoenolpyruvate-binding domains"/>
    <property type="match status" value="1"/>
</dbReference>
<proteinExistence type="predicted"/>
<evidence type="ECO:0000256" key="4">
    <source>
        <dbReference type="ARBA" id="ARBA00022532"/>
    </source>
</evidence>
<dbReference type="GO" id="GO:0004451">
    <property type="term" value="F:isocitrate lyase activity"/>
    <property type="evidence" value="ECO:0007669"/>
    <property type="project" value="UniProtKB-EC"/>
</dbReference>
<dbReference type="EMBL" id="MN740158">
    <property type="protein sequence ID" value="QHT90780.1"/>
    <property type="molecule type" value="Genomic_DNA"/>
</dbReference>
<name>A0A6C0IDU0_9ZZZZ</name>
<dbReference type="PROSITE" id="PS00161">
    <property type="entry name" value="ISOCITRATE_LYASE"/>
    <property type="match status" value="1"/>
</dbReference>
<evidence type="ECO:0000256" key="2">
    <source>
        <dbReference type="ARBA" id="ARBA00012909"/>
    </source>
</evidence>
<dbReference type="GO" id="GO:0006097">
    <property type="term" value="P:glyoxylate cycle"/>
    <property type="evidence" value="ECO:0007669"/>
    <property type="project" value="UniProtKB-KW"/>
</dbReference>
<keyword evidence="5" id="KW-0456">Lyase</keyword>
<dbReference type="AlphaFoldDB" id="A0A6C0IDU0"/>
<reference evidence="6" key="1">
    <citation type="journal article" date="2020" name="Nature">
        <title>Giant virus diversity and host interactions through global metagenomics.</title>
        <authorList>
            <person name="Schulz F."/>
            <person name="Roux S."/>
            <person name="Paez-Espino D."/>
            <person name="Jungbluth S."/>
            <person name="Walsh D.A."/>
            <person name="Denef V.J."/>
            <person name="McMahon K.D."/>
            <person name="Konstantinidis K.T."/>
            <person name="Eloe-Fadrosh E.A."/>
            <person name="Kyrpides N.C."/>
            <person name="Woyke T."/>
        </authorList>
    </citation>
    <scope>NUCLEOTIDE SEQUENCE</scope>
    <source>
        <strain evidence="6">GVMAG-M-3300023184-71</strain>
    </source>
</reference>
<dbReference type="PANTHER" id="PTHR21631">
    <property type="entry name" value="ISOCITRATE LYASE/MALATE SYNTHASE"/>
    <property type="match status" value="1"/>
</dbReference>
<evidence type="ECO:0000313" key="6">
    <source>
        <dbReference type="EMBL" id="QHT90780.1"/>
    </source>
</evidence>
<dbReference type="EC" id="4.1.3.1" evidence="2"/>
<dbReference type="InterPro" id="IPR040442">
    <property type="entry name" value="Pyrv_kinase-like_dom_sf"/>
</dbReference>
<dbReference type="GO" id="GO:0006099">
    <property type="term" value="P:tricarboxylic acid cycle"/>
    <property type="evidence" value="ECO:0007669"/>
    <property type="project" value="UniProtKB-KW"/>
</dbReference>
<organism evidence="6">
    <name type="scientific">viral metagenome</name>
    <dbReference type="NCBI Taxonomy" id="1070528"/>
    <lineage>
        <taxon>unclassified sequences</taxon>
        <taxon>metagenomes</taxon>
        <taxon>organismal metagenomes</taxon>
    </lineage>
</organism>
<dbReference type="InterPro" id="IPR015813">
    <property type="entry name" value="Pyrv/PenolPyrv_kinase-like_dom"/>
</dbReference>
<dbReference type="InterPro" id="IPR018523">
    <property type="entry name" value="Isocitrate_lyase_ph_CS"/>
</dbReference>
<sequence length="415" mass="45351">MGNTPFHSTPTIEKLQGSLVVDHTYSKHTSQKLKSLLAHGVVRTLGAYNGQQAIQYVKAGLQALYVSGWQVAAAANTSGEMYPDQSLYPVDSVPRVVYGIVQSLLRADKIQHLDAVDHGNGCLMLGARPSHDYLVPLIADGEAGFGGALNAFELTRKMIEAGAAGIHFEDQVASEKKCGHLGGKVLVPTSQFLRTLHAARLAAAVENCPDFVLIARTDAESAQWISSNVDPYDKEFILEERSPEGFYRFRNGIEACIARGLAYAKVADMVWFETSTPNVAVAQQFADAIHAQFPGYPLAYNCSPSFHWRGHLSEAELDTFQQQLGDMGYRFQFITLAAYHATNLACFDLAHGYLEKGMAAYAQLQQQEFARGSQGYTGVRHQQEVGTAYFDAVSEALGNTTTRALSTSTEKAQFH</sequence>
<keyword evidence="3" id="KW-0329">Glyoxylate bypass</keyword>
<evidence type="ECO:0000256" key="1">
    <source>
        <dbReference type="ARBA" id="ARBA00004793"/>
    </source>
</evidence>
<evidence type="ECO:0000256" key="3">
    <source>
        <dbReference type="ARBA" id="ARBA00022435"/>
    </source>
</evidence>
<dbReference type="FunFam" id="3.20.20.60:FF:000005">
    <property type="entry name" value="Isocitrate lyase"/>
    <property type="match status" value="1"/>
</dbReference>
<accession>A0A6C0IDU0</accession>